<feature type="transmembrane region" description="Helical" evidence="1">
    <location>
        <begin position="6"/>
        <end position="31"/>
    </location>
</feature>
<organism evidence="2 3">
    <name type="scientific">Mucilaginibacter yixingensis</name>
    <dbReference type="NCBI Taxonomy" id="1295612"/>
    <lineage>
        <taxon>Bacteria</taxon>
        <taxon>Pseudomonadati</taxon>
        <taxon>Bacteroidota</taxon>
        <taxon>Sphingobacteriia</taxon>
        <taxon>Sphingobacteriales</taxon>
        <taxon>Sphingobacteriaceae</taxon>
        <taxon>Mucilaginibacter</taxon>
    </lineage>
</organism>
<keyword evidence="1" id="KW-0812">Transmembrane</keyword>
<keyword evidence="1" id="KW-0472">Membrane</keyword>
<dbReference type="EMBL" id="QAOQ01000005">
    <property type="protein sequence ID" value="PTQ95501.1"/>
    <property type="molecule type" value="Genomic_DNA"/>
</dbReference>
<evidence type="ECO:0000313" key="2">
    <source>
        <dbReference type="EMBL" id="PTQ95501.1"/>
    </source>
</evidence>
<dbReference type="RefSeq" id="WP_107829017.1">
    <property type="nucleotide sequence ID" value="NZ_CP160205.1"/>
</dbReference>
<dbReference type="SUPFAM" id="SSF47162">
    <property type="entry name" value="Apolipoprotein"/>
    <property type="match status" value="1"/>
</dbReference>
<evidence type="ECO:0000256" key="1">
    <source>
        <dbReference type="SAM" id="Phobius"/>
    </source>
</evidence>
<comment type="caution">
    <text evidence="2">The sequence shown here is derived from an EMBL/GenBank/DDBJ whole genome shotgun (WGS) entry which is preliminary data.</text>
</comment>
<reference evidence="2 3" key="1">
    <citation type="submission" date="2018-04" db="EMBL/GenBank/DDBJ databases">
        <title>Genomic Encyclopedia of Archaeal and Bacterial Type Strains, Phase II (KMG-II): from individual species to whole genera.</title>
        <authorList>
            <person name="Goeker M."/>
        </authorList>
    </citation>
    <scope>NUCLEOTIDE SEQUENCE [LARGE SCALE GENOMIC DNA]</scope>
    <source>
        <strain evidence="2 3">DSM 26809</strain>
    </source>
</reference>
<evidence type="ECO:0000313" key="3">
    <source>
        <dbReference type="Proteomes" id="UP000244168"/>
    </source>
</evidence>
<dbReference type="Proteomes" id="UP000244168">
    <property type="component" value="Unassembled WGS sequence"/>
</dbReference>
<protein>
    <submittedName>
        <fullName evidence="2">Uncharacterized protein</fullName>
    </submittedName>
</protein>
<dbReference type="OrthoDB" id="793096at2"/>
<keyword evidence="1" id="KW-1133">Transmembrane helix</keyword>
<gene>
    <name evidence="2" type="ORF">C8P68_1056</name>
</gene>
<sequence>MESNQIAWLTSLAGLAGALLTQLMTGLFSYVNDRRKQQLDLQKDYRNKRTEIGENFYFMNGELMAMIKKNIAYWHTRLDYRSDAALNFLRQEMDRLDAYQTKLHNENWKYNLIGIYFDTPYDFGEMLEDNKRSHELYLKVLDQSDIIRRTLPQERDDLYPEYQAALKRLCEHYQLIYEKMGTNMKAVKSALVAGFEL</sequence>
<proteinExistence type="predicted"/>
<keyword evidence="3" id="KW-1185">Reference proteome</keyword>
<name>A0A2T5J7R5_9SPHI</name>
<accession>A0A2T5J7R5</accession>
<dbReference type="AlphaFoldDB" id="A0A2T5J7R5"/>